<evidence type="ECO:0000256" key="3">
    <source>
        <dbReference type="ARBA" id="ARBA00023014"/>
    </source>
</evidence>
<dbReference type="GO" id="GO:0046872">
    <property type="term" value="F:metal ion binding"/>
    <property type="evidence" value="ECO:0007669"/>
    <property type="project" value="UniProtKB-KW"/>
</dbReference>
<dbReference type="AlphaFoldDB" id="A0A4P8L434"/>
<dbReference type="PANTHER" id="PTHR43255">
    <property type="entry name" value="IRON-SULFUR-BINDING OXIDOREDUCTASE FADF-RELATED-RELATED"/>
    <property type="match status" value="1"/>
</dbReference>
<evidence type="ECO:0000259" key="4">
    <source>
        <dbReference type="PROSITE" id="PS51379"/>
    </source>
</evidence>
<dbReference type="GO" id="GO:0051536">
    <property type="term" value="F:iron-sulfur cluster binding"/>
    <property type="evidence" value="ECO:0007669"/>
    <property type="project" value="UniProtKB-KW"/>
</dbReference>
<sequence>MLPAVTPHVAQRQAINEAVRAEINLCYTCGSCVAECPVNRATNRLQPRTLVWMANLGLLDELVRLPDIWFCILCNRCSHVCPMTVKPSQLIRYLRWEAVRGGSVASAFPAQWKALYRSFQDARYAAAALCGEGKGLPADSGELFETRGPAGNTAPLEVPRSRGGAARRSLARAVSEYRGYPTHVSSCFACGECSNACPVALNRAAFDPLAIIRSTLVGAEDELLRSPSIWLCIACESCSRTCGMGVKGHFVMRRLQELSVSEGAVDEEFPLRWQACQSALYETFVERVVSLLAGL</sequence>
<proteinExistence type="predicted"/>
<dbReference type="InterPro" id="IPR017900">
    <property type="entry name" value="4Fe4S_Fe_S_CS"/>
</dbReference>
<dbReference type="RefSeq" id="WP_137425021.1">
    <property type="nucleotide sequence ID" value="NZ_CP040098.1"/>
</dbReference>
<keyword evidence="6" id="KW-1185">Reference proteome</keyword>
<protein>
    <recommendedName>
        <fullName evidence="4">4Fe-4S ferredoxin-type domain-containing protein</fullName>
    </recommendedName>
</protein>
<evidence type="ECO:0000256" key="2">
    <source>
        <dbReference type="ARBA" id="ARBA00023004"/>
    </source>
</evidence>
<dbReference type="Pfam" id="PF13534">
    <property type="entry name" value="Fer4_17"/>
    <property type="match status" value="1"/>
</dbReference>
<dbReference type="Gene3D" id="1.10.1060.10">
    <property type="entry name" value="Alpha-helical ferredoxin"/>
    <property type="match status" value="2"/>
</dbReference>
<dbReference type="InterPro" id="IPR017896">
    <property type="entry name" value="4Fe4S_Fe-S-bd"/>
</dbReference>
<keyword evidence="3" id="KW-0411">Iron-sulfur</keyword>
<dbReference type="OrthoDB" id="9794954at2"/>
<organism evidence="5 6">
    <name type="scientific">Desulfoglaeba alkanexedens ALDC</name>
    <dbReference type="NCBI Taxonomy" id="980445"/>
    <lineage>
        <taxon>Bacteria</taxon>
        <taxon>Pseudomonadati</taxon>
        <taxon>Thermodesulfobacteriota</taxon>
        <taxon>Syntrophobacteria</taxon>
        <taxon>Syntrophobacterales</taxon>
        <taxon>Syntrophobacteraceae</taxon>
        <taxon>Desulfoglaeba</taxon>
    </lineage>
</organism>
<dbReference type="PROSITE" id="PS51379">
    <property type="entry name" value="4FE4S_FER_2"/>
    <property type="match status" value="2"/>
</dbReference>
<dbReference type="KEGG" id="dax:FDQ92_11470"/>
<dbReference type="SUPFAM" id="SSF46548">
    <property type="entry name" value="alpha-helical ferredoxin"/>
    <property type="match status" value="2"/>
</dbReference>
<dbReference type="PANTHER" id="PTHR43255:SF2">
    <property type="entry name" value="HETERODISULFIDE REDUCTASE RELATED PROTEIN"/>
    <property type="match status" value="1"/>
</dbReference>
<gene>
    <name evidence="5" type="ORF">FDQ92_11470</name>
</gene>
<feature type="domain" description="4Fe-4S ferredoxin-type" evidence="4">
    <location>
        <begin position="179"/>
        <end position="206"/>
    </location>
</feature>
<dbReference type="InterPro" id="IPR051460">
    <property type="entry name" value="HdrC_iron-sulfur_subunit"/>
</dbReference>
<keyword evidence="1" id="KW-0479">Metal-binding</keyword>
<keyword evidence="2" id="KW-0408">Iron</keyword>
<feature type="domain" description="4Fe-4S ferredoxin-type" evidence="4">
    <location>
        <begin position="17"/>
        <end position="48"/>
    </location>
</feature>
<name>A0A4P8L434_9BACT</name>
<accession>A0A4P8L434</accession>
<dbReference type="Pfam" id="PF13183">
    <property type="entry name" value="Fer4_8"/>
    <property type="match status" value="1"/>
</dbReference>
<dbReference type="InterPro" id="IPR009051">
    <property type="entry name" value="Helical_ferredxn"/>
</dbReference>
<dbReference type="Proteomes" id="UP000298602">
    <property type="component" value="Chromosome"/>
</dbReference>
<reference evidence="5 6" key="2">
    <citation type="submission" date="2019-05" db="EMBL/GenBank/DDBJ databases">
        <authorList>
            <person name="Suflita J.M."/>
            <person name="Marks C.R."/>
        </authorList>
    </citation>
    <scope>NUCLEOTIDE SEQUENCE [LARGE SCALE GENOMIC DNA]</scope>
    <source>
        <strain evidence="5 6">ALDC</strain>
    </source>
</reference>
<dbReference type="GO" id="GO:0005886">
    <property type="term" value="C:plasma membrane"/>
    <property type="evidence" value="ECO:0007669"/>
    <property type="project" value="TreeGrafter"/>
</dbReference>
<evidence type="ECO:0000313" key="6">
    <source>
        <dbReference type="Proteomes" id="UP000298602"/>
    </source>
</evidence>
<reference evidence="5 6" key="1">
    <citation type="submission" date="2019-05" db="EMBL/GenBank/DDBJ databases">
        <title>The Complete Genome Sequence of the n-alkane-degrading Desulfoglaeba alkanexedens ALDC reveals multiple alkylsuccinate synthase gene clusters.</title>
        <authorList>
            <person name="Callaghan A.V."/>
            <person name="Davidova I.A."/>
            <person name="Duncan K.E."/>
            <person name="Morris B."/>
            <person name="McInerney M.J."/>
        </authorList>
    </citation>
    <scope>NUCLEOTIDE SEQUENCE [LARGE SCALE GENOMIC DNA]</scope>
    <source>
        <strain evidence="5 6">ALDC</strain>
    </source>
</reference>
<dbReference type="PROSITE" id="PS00198">
    <property type="entry name" value="4FE4S_FER_1"/>
    <property type="match status" value="4"/>
</dbReference>
<dbReference type="EMBL" id="CP040098">
    <property type="protein sequence ID" value="QCQ22737.1"/>
    <property type="molecule type" value="Genomic_DNA"/>
</dbReference>
<evidence type="ECO:0000313" key="5">
    <source>
        <dbReference type="EMBL" id="QCQ22737.1"/>
    </source>
</evidence>
<evidence type="ECO:0000256" key="1">
    <source>
        <dbReference type="ARBA" id="ARBA00022723"/>
    </source>
</evidence>